<dbReference type="STRING" id="34002.SAMN04489859_10329"/>
<dbReference type="RefSeq" id="WP_170851905.1">
    <property type="nucleotide sequence ID" value="NZ_CP067124.1"/>
</dbReference>
<dbReference type="Proteomes" id="UP000199054">
    <property type="component" value="Unassembled WGS sequence"/>
</dbReference>
<keyword evidence="2" id="KW-1185">Reference proteome</keyword>
<gene>
    <name evidence="1" type="ORF">SAMN04489859_10329</name>
</gene>
<proteinExistence type="predicted"/>
<evidence type="ECO:0000313" key="1">
    <source>
        <dbReference type="EMBL" id="SEO06210.1"/>
    </source>
</evidence>
<accession>A0A1H8LM29</accession>
<dbReference type="EMBL" id="FODE01000032">
    <property type="protein sequence ID" value="SEO06210.1"/>
    <property type="molecule type" value="Genomic_DNA"/>
</dbReference>
<name>A0A1H8LM29_9RHOB</name>
<dbReference type="AlphaFoldDB" id="A0A1H8LM29"/>
<sequence length="75" mass="8550">MAQNSLAAAHPATRPGILPRKGWRARLLTMLDLRRSRLDLEHLEDSRLGDIGLTRDQARAEAGRPVWDVPANWRR</sequence>
<evidence type="ECO:0008006" key="3">
    <source>
        <dbReference type="Google" id="ProtNLM"/>
    </source>
</evidence>
<reference evidence="1 2" key="1">
    <citation type="submission" date="2016-10" db="EMBL/GenBank/DDBJ databases">
        <authorList>
            <person name="de Groot N.N."/>
        </authorList>
    </citation>
    <scope>NUCLEOTIDE SEQUENCE [LARGE SCALE GENOMIC DNA]</scope>
    <source>
        <strain evidence="1 2">DSM 8512</strain>
    </source>
</reference>
<organism evidence="1 2">
    <name type="scientific">Paracoccus alcaliphilus</name>
    <dbReference type="NCBI Taxonomy" id="34002"/>
    <lineage>
        <taxon>Bacteria</taxon>
        <taxon>Pseudomonadati</taxon>
        <taxon>Pseudomonadota</taxon>
        <taxon>Alphaproteobacteria</taxon>
        <taxon>Rhodobacterales</taxon>
        <taxon>Paracoccaceae</taxon>
        <taxon>Paracoccus</taxon>
    </lineage>
</organism>
<evidence type="ECO:0000313" key="2">
    <source>
        <dbReference type="Proteomes" id="UP000199054"/>
    </source>
</evidence>
<protein>
    <recommendedName>
        <fullName evidence="3">DUF1127 domain-containing protein</fullName>
    </recommendedName>
</protein>